<sequence length="93" mass="10839">MEKEYFNQQAAFLKDYQKFAKQNNETIDQLADQVIEELNKTQANHFTLAKENAVDGKSHCFPFSRRVYADENDGTLNTSYTYEGEPYVLETDE</sequence>
<comment type="caution">
    <text evidence="2">The sequence shown here is derived from an EMBL/GenBank/DDBJ whole genome shotgun (WGS) entry which is preliminary data.</text>
</comment>
<dbReference type="OrthoDB" id="2193052at2"/>
<accession>A0A179ETM9</accession>
<evidence type="ECO:0000313" key="3">
    <source>
        <dbReference type="Proteomes" id="UP000078516"/>
    </source>
</evidence>
<dbReference type="RefSeq" id="WP_067482314.1">
    <property type="nucleotide sequence ID" value="NZ_BJUG01000002.1"/>
</dbReference>
<name>A0A179ETM9_ENTTH</name>
<evidence type="ECO:0000313" key="4">
    <source>
        <dbReference type="Proteomes" id="UP000321361"/>
    </source>
</evidence>
<dbReference type="AlphaFoldDB" id="A0A179ETM9"/>
<evidence type="ECO:0000313" key="2">
    <source>
        <dbReference type="EMBL" id="OAQ56541.1"/>
    </source>
</evidence>
<evidence type="ECO:0000313" key="1">
    <source>
        <dbReference type="EMBL" id="GEK36097.1"/>
    </source>
</evidence>
<dbReference type="Pfam" id="PF19385">
    <property type="entry name" value="DUF5960"/>
    <property type="match status" value="1"/>
</dbReference>
<reference evidence="2 3" key="1">
    <citation type="submission" date="2016-04" db="EMBL/GenBank/DDBJ databases">
        <title>Draft genome of an Enterococcus thailandicus strain isolated from bovine feces.</title>
        <authorList>
            <person name="Beukers A.G."/>
            <person name="Zaheer R."/>
            <person name="Goji N."/>
            <person name="Cook S.R."/>
            <person name="Amoako K."/>
            <person name="Chaves A.V."/>
            <person name="Ward M.P."/>
            <person name="Mcallister T.A."/>
        </authorList>
    </citation>
    <scope>NUCLEOTIDE SEQUENCE [LARGE SCALE GENOMIC DNA]</scope>
    <source>
        <strain evidence="2 3">F0711D 46</strain>
    </source>
</reference>
<dbReference type="EMBL" id="BJUG01000002">
    <property type="protein sequence ID" value="GEK36097.1"/>
    <property type="molecule type" value="Genomic_DNA"/>
</dbReference>
<dbReference type="Proteomes" id="UP000078516">
    <property type="component" value="Unassembled WGS sequence"/>
</dbReference>
<gene>
    <name evidence="2" type="ORF">A6E74_03785</name>
    <name evidence="1" type="ORF">ETH01_03840</name>
</gene>
<dbReference type="PATRIC" id="fig|417368.6.peg.364"/>
<organism evidence="2 3">
    <name type="scientific">Enterococcus thailandicus</name>
    <dbReference type="NCBI Taxonomy" id="417368"/>
    <lineage>
        <taxon>Bacteria</taxon>
        <taxon>Bacillati</taxon>
        <taxon>Bacillota</taxon>
        <taxon>Bacilli</taxon>
        <taxon>Lactobacillales</taxon>
        <taxon>Enterococcaceae</taxon>
        <taxon>Enterococcus</taxon>
    </lineage>
</organism>
<protein>
    <submittedName>
        <fullName evidence="2">Uncharacterized protein</fullName>
    </submittedName>
</protein>
<dbReference type="EMBL" id="LWMN01000010">
    <property type="protein sequence ID" value="OAQ56541.1"/>
    <property type="molecule type" value="Genomic_DNA"/>
</dbReference>
<dbReference type="InterPro" id="IPR046004">
    <property type="entry name" value="DUF5960"/>
</dbReference>
<keyword evidence="3" id="KW-1185">Reference proteome</keyword>
<dbReference type="Proteomes" id="UP000321361">
    <property type="component" value="Unassembled WGS sequence"/>
</dbReference>
<proteinExistence type="predicted"/>
<reference evidence="1 4" key="2">
    <citation type="submission" date="2019-07" db="EMBL/GenBank/DDBJ databases">
        <title>Whole genome shotgun sequence of Enterococcus thailandicus NBRC 101867.</title>
        <authorList>
            <person name="Hosoyama A."/>
            <person name="Uohara A."/>
            <person name="Ohji S."/>
            <person name="Ichikawa N."/>
        </authorList>
    </citation>
    <scope>NUCLEOTIDE SEQUENCE [LARGE SCALE GENOMIC DNA]</scope>
    <source>
        <strain evidence="1 4">NBRC 101867</strain>
    </source>
</reference>